<dbReference type="RefSeq" id="XP_028032892.1">
    <property type="nucleotide sequence ID" value="XM_028177091.1"/>
</dbReference>
<proteinExistence type="predicted"/>
<reference evidence="2" key="1">
    <citation type="submission" date="2025-08" db="UniProtKB">
        <authorList>
            <consortium name="RefSeq"/>
        </authorList>
    </citation>
    <scope>IDENTIFICATION</scope>
    <source>
        <tissue evidence="2">Silk gland</tissue>
    </source>
</reference>
<dbReference type="Proteomes" id="UP000504629">
    <property type="component" value="Unplaced"/>
</dbReference>
<evidence type="ECO:0000313" key="2">
    <source>
        <dbReference type="RefSeq" id="XP_028032892.1"/>
    </source>
</evidence>
<dbReference type="OrthoDB" id="7492044at2759"/>
<protein>
    <submittedName>
        <fullName evidence="2">Uncharacterized protein LOC114245084</fullName>
    </submittedName>
</protein>
<dbReference type="GeneID" id="114245084"/>
<evidence type="ECO:0000313" key="1">
    <source>
        <dbReference type="Proteomes" id="UP000504629"/>
    </source>
</evidence>
<keyword evidence="1" id="KW-1185">Reference proteome</keyword>
<dbReference type="AlphaFoldDB" id="A0A6J2JVI2"/>
<dbReference type="KEGG" id="bman:114245084"/>
<organism evidence="1 2">
    <name type="scientific">Bombyx mandarina</name>
    <name type="common">Wild silk moth</name>
    <name type="synonym">Wild silkworm</name>
    <dbReference type="NCBI Taxonomy" id="7092"/>
    <lineage>
        <taxon>Eukaryota</taxon>
        <taxon>Metazoa</taxon>
        <taxon>Ecdysozoa</taxon>
        <taxon>Arthropoda</taxon>
        <taxon>Hexapoda</taxon>
        <taxon>Insecta</taxon>
        <taxon>Pterygota</taxon>
        <taxon>Neoptera</taxon>
        <taxon>Endopterygota</taxon>
        <taxon>Lepidoptera</taxon>
        <taxon>Glossata</taxon>
        <taxon>Ditrysia</taxon>
        <taxon>Bombycoidea</taxon>
        <taxon>Bombycidae</taxon>
        <taxon>Bombycinae</taxon>
        <taxon>Bombyx</taxon>
    </lineage>
</organism>
<accession>A0A6J2JVI2</accession>
<name>A0A6J2JVI2_BOMMA</name>
<sequence>METTRNLKQQHGTTIEKMLSASPVCPLKPNLVVYTTRLDDMIVFSDDTSKTTIVDALQKIEQESKPTLPKKPKMQVFRNNRLASYLHLKKKIITLNKNKHAVKRFKERNIADEIHAESVALGNSVGDFTQNNTILKSTTFKTSENNRRLPTSEDKRIDPVVWPVTTKVDYENTSNLCMVKKRFETDLYILDDDGNIIRHEKKKSQKMNMQEINLVVNYCCWFNREQIVAHLSKRLKPTTLRRIKNAHTCIPGQCKCCCKPNSNNYCMFSIDDYIDPTDNDVKEPTKEPETNSDFDDLLKKMLVSKKCPDDYLLQNLPNDTNVPTVKTSKVSFLNENNQYNCYETDINGEVIQSQTHCKGNFDTEDSYYGKVCCWYARENIIKKLIKEQKPESILTRIKEKHLCPSDKCTCCCKTLNPANLRRIGNADNCVPGQSKGKPNNSVAVFSDDYIDLTDNDLEKNVKEPIKEPEESISFDEILKKMLVSKRYADDYLLKKLSNNKDVNVSGPKTSKVSFLNENNQYNHYETDINGEVIQSLTFKGGDFETKDSYYGKICCWYARENIIKKLKEEQKPASILTCIKKKHFCPIDKCTCCCKPEELILPENSLHSGKCVAEPVTKKRRILKNTPNFKTKHGIEQNREKEKKTIDIENENDTIDGEDENKTIDIKVEIIDIDNDENKIIVNDNEKKSTAAEDKNRTIDIKVEIINIEDDNKTIHIEDENKAVDVKDEILAPDTEDATDIESGRKTINIEDDIKTNDIVDRPIDTEDEIGAFLIHEVNNNFKKCTDVTNTIKSSALESCSSTTNTTHEIQENIPSSFISELNTSSDIPVIQGVVAANLSEISPERLPSEFLPNFRNISLYIDEKKKVHINFHNENCNLSVEELQHLNKILERTQRKVDKIIENSNMFINPIMTFYKIGTDLHKKKRENYLRSFAECLDLDIYANSPSYLNGNNKNEKIKKQTLGSRAGIIDKPVKRTNSNSKRIKSMRGYIPEEIG</sequence>
<gene>
    <name evidence="2" type="primary">LOC114245084</name>
</gene>